<sequence>MKSLLTITTPATDLTLLTLDEMRAATNVTGNGQDATLRSMERRVAAAIMSECGIAIGAGSPPTLHRETVTQTFRQDFGFYDFPDALILARRHDVEIASLVEDTETVVDTDYLVDPESGLVSRLRIDQPTVWIARKIVVTYAAGFATIPEDLKQAATDFMRLLWFERKRDPSLKSEVVLIPDVRRVEQTYWVGSVPGQSTEGPVPDVVAGQLTRFRNTMGA</sequence>
<gene>
    <name evidence="1" type="ORF">C8D77_101210</name>
</gene>
<dbReference type="RefSeq" id="WP_109658750.1">
    <property type="nucleotide sequence ID" value="NZ_QGGH01000001.1"/>
</dbReference>
<dbReference type="AlphaFoldDB" id="A0A8E3B650"/>
<evidence type="ECO:0000313" key="2">
    <source>
        <dbReference type="Proteomes" id="UP000245631"/>
    </source>
</evidence>
<evidence type="ECO:0008006" key="3">
    <source>
        <dbReference type="Google" id="ProtNLM"/>
    </source>
</evidence>
<accession>A0A8E3B650</accession>
<dbReference type="Proteomes" id="UP000245631">
    <property type="component" value="Unassembled WGS sequence"/>
</dbReference>
<dbReference type="EMBL" id="QGGH01000001">
    <property type="protein sequence ID" value="PWJ93531.1"/>
    <property type="molecule type" value="Genomic_DNA"/>
</dbReference>
<protein>
    <recommendedName>
        <fullName evidence="3">Phage gp6-like head-tail connector protein</fullName>
    </recommendedName>
</protein>
<dbReference type="GeneID" id="61049567"/>
<proteinExistence type="predicted"/>
<evidence type="ECO:0000313" key="1">
    <source>
        <dbReference type="EMBL" id="PWJ93531.1"/>
    </source>
</evidence>
<reference evidence="1 2" key="1">
    <citation type="submission" date="2018-05" db="EMBL/GenBank/DDBJ databases">
        <title>Genomic Encyclopedia of Type Strains, Phase IV (KMG-IV): sequencing the most valuable type-strain genomes for metagenomic binning, comparative biology and taxonomic classification.</title>
        <authorList>
            <person name="Goeker M."/>
        </authorList>
    </citation>
    <scope>NUCLEOTIDE SEQUENCE [LARGE SCALE GENOMIC DNA]</scope>
    <source>
        <strain evidence="1 2">DSM 2626</strain>
    </source>
</reference>
<name>A0A8E3B650_RHILI</name>
<comment type="caution">
    <text evidence="1">The sequence shown here is derived from an EMBL/GenBank/DDBJ whole genome shotgun (WGS) entry which is preliminary data.</text>
</comment>
<organism evidence="1 2">
    <name type="scientific">Rhizobium loti</name>
    <name type="common">Mesorhizobium loti</name>
    <dbReference type="NCBI Taxonomy" id="381"/>
    <lineage>
        <taxon>Bacteria</taxon>
        <taxon>Pseudomonadati</taxon>
        <taxon>Pseudomonadota</taxon>
        <taxon>Alphaproteobacteria</taxon>
        <taxon>Hyphomicrobiales</taxon>
        <taxon>Phyllobacteriaceae</taxon>
        <taxon>Mesorhizobium</taxon>
    </lineage>
</organism>